<evidence type="ECO:0008006" key="3">
    <source>
        <dbReference type="Google" id="ProtNLM"/>
    </source>
</evidence>
<proteinExistence type="predicted"/>
<protein>
    <recommendedName>
        <fullName evidence="3">Spheroidin</fullName>
    </recommendedName>
</protein>
<feature type="region of interest" description="Disordered" evidence="1">
    <location>
        <begin position="963"/>
        <end position="990"/>
    </location>
</feature>
<accession>W0T466</accession>
<evidence type="ECO:0000256" key="1">
    <source>
        <dbReference type="SAM" id="MobiDB-lite"/>
    </source>
</evidence>
<sequence>MINVPIATKTIRKITNRKYEIKIYLKDENLYFDKVVDMTVPLYDLCNETSGVTLESCSPNIEIIELDNTHVRIKIRGNSIKELCFELTFPHNVNEDQVWKYVSRLILDNIAHNNSKYKLANYKLTLNSKNIKLKDVEQPLYIYFVDDLGNYGLITKENICNNNIQVNKDASFITVFPQYAYISMGRKVYLNEEVTFDVTTDATNINLNFNKSVNIAVSFLDIYYEVNNNEQKELLKDLLKKYGEFDVYNADTGLVYARNVSIKQSETVIQVEKLPVNLKVRAYTKDESDHNLCLMKITSSTEVDPEYVTSNNALLGTLKVYKKFDKSHLKVIMHNRGSGNVFPLRSLYLELSNVKGYPVKASDISRLDVGIYKLNKITIDNDENKIILEEIETKYRCGREVFHERVRLNRHQCKYTPKCLFKLIVNGPETVVHLYGVSNICLKPKIPKNLRLWGWILDCDTSRFVKHASDGALDLDLDVKLSRDDICLKQAIKQHYTNVVILEYANTYPNCTLSLGNTRFNNVFDMHHDNKTISQYANFTKSRQDLNNMSCILGINVGNSVNINNLPGWVTPHEARILKSDCRRVREFCDTFCDLSNRRFYAMARDIVSLLFMCNYINIEINEAVCNYPGYVVLFARAIKIINDLLLINGVDSLAGYSISLPIHYGSTEKTLPNDRHGGIDKKFKNLFLKNKLKDIMRDNDFVQPPLYISTYFRTLMDAPPTDNYEKYLVDSSIQSQDVLQGLLNTCNTIDTNARVASRGRSYVYEPCGTTEHAINSEALCRMAKEASRLGGLGLVNRINESNYNRCSKNGYKGVLDNKKLKSKYYREIFDCNPNNNSELISKYGYKIMDLHKIDEIFSNYDDNEDPYKKRCHYLESRGFLNDVDYIDDINGYNGHHNGHHGHNRHHHRRNNFRNGYSACNGVQSDDDDDDHYYNNCSGSTGPARRNREEWQEYRKPHVYDNCADANSLSSSSSSSSSEYSSDSDSDSDGCCNTDVSLDSDIENCYNKPSVCDSGC</sequence>
<dbReference type="EMBL" id="AB831176">
    <property type="protein sequence ID" value="BAO37621.1"/>
    <property type="molecule type" value="Genomic_DNA"/>
</dbReference>
<name>W0T466_9POXV</name>
<dbReference type="InterPro" id="IPR008843">
    <property type="entry name" value="Spheroidin"/>
</dbReference>
<dbReference type="Pfam" id="PF05541">
    <property type="entry name" value="Spheroidin"/>
    <property type="match status" value="1"/>
</dbReference>
<feature type="compositionally biased region" description="Low complexity" evidence="1">
    <location>
        <begin position="968"/>
        <end position="981"/>
    </location>
</feature>
<organism evidence="2">
    <name type="scientific">Homona coffearia entomopoxvirus</name>
    <dbReference type="NCBI Taxonomy" id="1365471"/>
    <lineage>
        <taxon>Viruses</taxon>
        <taxon>Varidnaviria</taxon>
        <taxon>Bamfordvirae</taxon>
        <taxon>Nucleocytoviricota</taxon>
        <taxon>Pokkesviricetes</taxon>
        <taxon>Chitovirales</taxon>
        <taxon>Poxviridae</taxon>
        <taxon>Entomopoxvirinae</taxon>
    </lineage>
</organism>
<evidence type="ECO:0000313" key="2">
    <source>
        <dbReference type="EMBL" id="BAO37621.1"/>
    </source>
</evidence>
<reference evidence="2" key="1">
    <citation type="submission" date="2013-07" db="EMBL/GenBank/DDBJ databases">
        <title>A novel entomopoxvirus in Homona coffearia isolated from Sri Lanka and its geographical variation in field population.</title>
        <authorList>
            <person name="Nakai M."/>
            <person name="Takatsuka J."/>
            <person name="Asano K."/>
            <person name="Kunimi Y."/>
            <person name="Mohotti K."/>
        </authorList>
    </citation>
    <scope>NUCLEOTIDE SEQUENCE</scope>
</reference>